<name>A0A644YU44_9ZZZZ</name>
<dbReference type="AlphaFoldDB" id="A0A644YU44"/>
<accession>A0A644YU44</accession>
<dbReference type="EMBL" id="VSSQ01006188">
    <property type="protein sequence ID" value="MPM31827.1"/>
    <property type="molecule type" value="Genomic_DNA"/>
</dbReference>
<protein>
    <submittedName>
        <fullName evidence="1">Uncharacterized protein</fullName>
    </submittedName>
</protein>
<reference evidence="1" key="1">
    <citation type="submission" date="2019-08" db="EMBL/GenBank/DDBJ databases">
        <authorList>
            <person name="Kucharzyk K."/>
            <person name="Murdoch R.W."/>
            <person name="Higgins S."/>
            <person name="Loffler F."/>
        </authorList>
    </citation>
    <scope>NUCLEOTIDE SEQUENCE</scope>
</reference>
<sequence length="59" mass="6400">MKNIEMKVEGSKLTITVDLSQRYGKSSSGKSIIIASSEGNQAIPDNEDIKIGLNVYTKV</sequence>
<comment type="caution">
    <text evidence="1">The sequence shown here is derived from an EMBL/GenBank/DDBJ whole genome shotgun (WGS) entry which is preliminary data.</text>
</comment>
<organism evidence="1">
    <name type="scientific">bioreactor metagenome</name>
    <dbReference type="NCBI Taxonomy" id="1076179"/>
    <lineage>
        <taxon>unclassified sequences</taxon>
        <taxon>metagenomes</taxon>
        <taxon>ecological metagenomes</taxon>
    </lineage>
</organism>
<proteinExistence type="predicted"/>
<evidence type="ECO:0000313" key="1">
    <source>
        <dbReference type="EMBL" id="MPM31827.1"/>
    </source>
</evidence>
<gene>
    <name evidence="1" type="ORF">SDC9_78384</name>
</gene>